<keyword evidence="3" id="KW-1185">Reference proteome</keyword>
<evidence type="ECO:0000256" key="1">
    <source>
        <dbReference type="ARBA" id="ARBA00022801"/>
    </source>
</evidence>
<dbReference type="SUPFAM" id="SSF53474">
    <property type="entry name" value="alpha/beta-Hydrolases"/>
    <property type="match status" value="1"/>
</dbReference>
<proteinExistence type="predicted"/>
<evidence type="ECO:0000313" key="3">
    <source>
        <dbReference type="Proteomes" id="UP001375370"/>
    </source>
</evidence>
<dbReference type="InterPro" id="IPR019149">
    <property type="entry name" value="ABHD18"/>
</dbReference>
<evidence type="ECO:0000313" key="2">
    <source>
        <dbReference type="EMBL" id="WWX26058.1"/>
    </source>
</evidence>
<accession>A0ABZ2JBF8</accession>
<dbReference type="Gene3D" id="3.40.50.1820">
    <property type="entry name" value="alpha/beta hydrolase"/>
    <property type="match status" value="1"/>
</dbReference>
<dbReference type="Proteomes" id="UP001375370">
    <property type="component" value="Chromosome"/>
</dbReference>
<protein>
    <submittedName>
        <fullName evidence="2">Alpha/beta hydrolase family protein</fullName>
    </submittedName>
</protein>
<dbReference type="EMBL" id="CP146612">
    <property type="protein sequence ID" value="WWX26058.1"/>
    <property type="molecule type" value="Genomic_DNA"/>
</dbReference>
<dbReference type="RefSeq" id="WP_338738843.1">
    <property type="nucleotide sequence ID" value="NZ_CP146612.1"/>
</dbReference>
<name>A0ABZ2JBF8_9CHLR</name>
<dbReference type="PANTHER" id="PTHR22946:SF9">
    <property type="entry name" value="POLYKETIDE TRANSFERASE AF380"/>
    <property type="match status" value="1"/>
</dbReference>
<sequence length="311" mass="35136">MQPMSDFNPYTYRDSGDFKVEPVNSSGAFKKFEVSFSSACPTDYPQLDTVTGEYCLPNTDDKPPLVLLVHGVGDTSTVPCRLLAGALTKSGIASLTLTMPIHSRRLPAEMKRDFYSLSAQDWYNLYRISVVNIRQALDWAESRSELDSRHMGVAGISFGGYVSAIALGLDQRLRAGALLFTGGNLEKLARTRSSRKYARYAVSDELYRKNQSRYMAYVAEVAARGFENVSPPQLGYLFDPYTFTPELKTKPVLMMNALWDEYFPKEAVNDFWQASGKPRQVWLPAGHATAWVFYPVIRRQVVDMFRKTLLR</sequence>
<dbReference type="PANTHER" id="PTHR22946">
    <property type="entry name" value="DIENELACTONE HYDROLASE DOMAIN-CONTAINING PROTEIN-RELATED"/>
    <property type="match status" value="1"/>
</dbReference>
<keyword evidence="1 2" id="KW-0378">Hydrolase</keyword>
<reference evidence="2 3" key="1">
    <citation type="submission" date="2024-03" db="EMBL/GenBank/DDBJ databases">
        <title>A Dehalogenimonas Isolated from Estuarine Sediments Dihaloeliminates Chlorinated Alkanes.</title>
        <authorList>
            <person name="Yang Y."/>
            <person name="Wang H."/>
        </authorList>
    </citation>
    <scope>NUCLEOTIDE SEQUENCE [LARGE SCALE GENOMIC DNA]</scope>
    <source>
        <strain evidence="2 3">W</strain>
    </source>
</reference>
<dbReference type="InterPro" id="IPR029058">
    <property type="entry name" value="AB_hydrolase_fold"/>
</dbReference>
<dbReference type="InterPro" id="IPR050261">
    <property type="entry name" value="FrsA_esterase"/>
</dbReference>
<dbReference type="Pfam" id="PF09752">
    <property type="entry name" value="ABHD18"/>
    <property type="match status" value="1"/>
</dbReference>
<organism evidence="2 3">
    <name type="scientific">Candidatus Dehalogenimonas loeffleri</name>
    <dbReference type="NCBI Taxonomy" id="3127115"/>
    <lineage>
        <taxon>Bacteria</taxon>
        <taxon>Bacillati</taxon>
        <taxon>Chloroflexota</taxon>
        <taxon>Dehalococcoidia</taxon>
        <taxon>Dehalococcoidales</taxon>
        <taxon>Dehalococcoidaceae</taxon>
        <taxon>Dehalogenimonas</taxon>
    </lineage>
</organism>
<dbReference type="GO" id="GO:0016787">
    <property type="term" value="F:hydrolase activity"/>
    <property type="evidence" value="ECO:0007669"/>
    <property type="project" value="UniProtKB-KW"/>
</dbReference>
<gene>
    <name evidence="2" type="ORF">V8247_03580</name>
</gene>